<keyword evidence="1" id="KW-1133">Transmembrane helix</keyword>
<dbReference type="EMBL" id="PCWM01000070">
    <property type="protein sequence ID" value="PIR02941.1"/>
    <property type="molecule type" value="Genomic_DNA"/>
</dbReference>
<reference evidence="2 3" key="1">
    <citation type="submission" date="2017-09" db="EMBL/GenBank/DDBJ databases">
        <title>Depth-based differentiation of microbial function through sediment-hosted aquifers and enrichment of novel symbionts in the deep terrestrial subsurface.</title>
        <authorList>
            <person name="Probst A.J."/>
            <person name="Ladd B."/>
            <person name="Jarett J.K."/>
            <person name="Geller-Mcgrath D.E."/>
            <person name="Sieber C.M."/>
            <person name="Emerson J.B."/>
            <person name="Anantharaman K."/>
            <person name="Thomas B.C."/>
            <person name="Malmstrom R."/>
            <person name="Stieglmeier M."/>
            <person name="Klingl A."/>
            <person name="Woyke T."/>
            <person name="Ryan C.M."/>
            <person name="Banfield J.F."/>
        </authorList>
    </citation>
    <scope>NUCLEOTIDE SEQUENCE [LARGE SCALE GENOMIC DNA]</scope>
    <source>
        <strain evidence="2">CG11_big_fil_rev_8_21_14_0_20_43_7</strain>
    </source>
</reference>
<evidence type="ECO:0000313" key="3">
    <source>
        <dbReference type="Proteomes" id="UP000229782"/>
    </source>
</evidence>
<dbReference type="Pfam" id="PF18895">
    <property type="entry name" value="T4SS_pilin"/>
    <property type="match status" value="1"/>
</dbReference>
<dbReference type="AlphaFoldDB" id="A0A2H0N238"/>
<proteinExistence type="predicted"/>
<dbReference type="InterPro" id="IPR015943">
    <property type="entry name" value="WD40/YVTN_repeat-like_dom_sf"/>
</dbReference>
<dbReference type="SUPFAM" id="SSF75011">
    <property type="entry name" value="3-carboxy-cis,cis-mucoante lactonizing enzyme"/>
    <property type="match status" value="1"/>
</dbReference>
<evidence type="ECO:0000313" key="2">
    <source>
        <dbReference type="EMBL" id="PIR02941.1"/>
    </source>
</evidence>
<feature type="transmembrane region" description="Helical" evidence="1">
    <location>
        <begin position="129"/>
        <end position="150"/>
    </location>
</feature>
<evidence type="ECO:0000256" key="1">
    <source>
        <dbReference type="SAM" id="Phobius"/>
    </source>
</evidence>
<dbReference type="Pfam" id="PF08309">
    <property type="entry name" value="LVIVD"/>
    <property type="match status" value="4"/>
</dbReference>
<protein>
    <recommendedName>
        <fullName evidence="4">SbsA Ig-like domain-containing protein</fullName>
    </recommendedName>
</protein>
<keyword evidence="1" id="KW-0472">Membrane</keyword>
<keyword evidence="1" id="KW-0812">Transmembrane</keyword>
<feature type="transmembrane region" description="Helical" evidence="1">
    <location>
        <begin position="37"/>
        <end position="59"/>
    </location>
</feature>
<name>A0A2H0N238_9BACT</name>
<accession>A0A2H0N238</accession>
<comment type="caution">
    <text evidence="2">The sequence shown here is derived from an EMBL/GenBank/DDBJ whole genome shotgun (WGS) entry which is preliminary data.</text>
</comment>
<evidence type="ECO:0008006" key="4">
    <source>
        <dbReference type="Google" id="ProtNLM"/>
    </source>
</evidence>
<feature type="transmembrane region" description="Helical" evidence="1">
    <location>
        <begin position="79"/>
        <end position="109"/>
    </location>
</feature>
<dbReference type="InterPro" id="IPR043993">
    <property type="entry name" value="T4SS_pilin"/>
</dbReference>
<organism evidence="2 3">
    <name type="scientific">Candidatus Magasanikbacteria bacterium CG11_big_fil_rev_8_21_14_0_20_43_7</name>
    <dbReference type="NCBI Taxonomy" id="1974654"/>
    <lineage>
        <taxon>Bacteria</taxon>
        <taxon>Candidatus Magasanikiibacteriota</taxon>
    </lineage>
</organism>
<gene>
    <name evidence="2" type="ORF">COV60_02980</name>
</gene>
<dbReference type="Proteomes" id="UP000229782">
    <property type="component" value="Unassembled WGS sequence"/>
</dbReference>
<dbReference type="Gene3D" id="2.130.10.10">
    <property type="entry name" value="YVTN repeat-like/Quinoprotein amine dehydrogenase"/>
    <property type="match status" value="1"/>
</dbReference>
<sequence>MLCYKYKILLYCRHIFFVLITMRHHSSFPLRVLRSRAIVLFVFFVVAGVLLSQGVPVFAQGDFGIAKVDSQIGLSGTSIVLIIVRVIRILLGFLGLVLVIMFLYAGFLWMTSSGNEDKVTTAKTIIKNAVIGTAIILFSFIIVQFVINILSQVTGATSGSKQPPGIETFSGIGSLGLVIQDHYPLPNQTGVYRNTKISITFTEEIDPASIIENTNNSCWALDGSGGVVPDAEGSNCKKENGDNVAYYGDCIDTLCDTVQTDVISIQRRVDKNGVADGEPVSADALVAYENGTQAHIFVFKPRELLGNGETDQWHTVTLSENGIENILGENIFRNYGQKGYTWQFETNTEIDMSPPYVVDVSPASGETIEKNRILQITFNEAVDPMTVQGMLGVSSSFSNVIVQGTSGAVAPSAPPAPETVSGDTEPVYALTYLNSLIGNGNRPTHIVHTNGSDVMYVAYFNTGIAEVNVSDPTKPVFTGKIFSTARVAYGEIHSILISGNTLLITSGNNAKGALQLIDTVTMTEISSFSKLTDPQAIAMKGRYVYVADMNEGIKVINISDTSKPAQVASYGSTVDKTGDTGGSVNTIAIQGNYLFYGQGGSNVRKFGVLDISQPEETPVLVNEADIPAPVTMVINSTRAYIAVANNQIKIIDITNPEKSLPQATFMPNSNGGVNGLGIRSLDLSQEGLLLVGEQYAFQLFDVNNDVDSPVFLATNPIPGWPLLPLDNDRPVLFNGQYVYVGHTGQGLFSFDTVQTSVTEGTTESSPTTEVKTLPPLAVNGQWKITNGYRSIEFLSSDLCGNDAVNSCGEPLYCLPTGCSAYDTTCVSTYSVLARTASLKNADVAVTDDSFVASGLFDGVVDMADNVLDSGTDIDQHGSIVPGSYDFEIYDAFADSAENPWRHKPPFVGIKKDIDDTERYPDNYWWNFTVVNDIDSTSPYIRSVGPSIDQQGVDPFTPVDISFSKAMWMDSFSLVRLVEYPNSGVGVGYVPDTDNVTSTELLGGIVKEVTRSILHLRHPARPFGDNGKDYWYFPVVSGKVKANNQFCLYPGRGPYYEKGPFEEKPLCNVVYDETWHITSVSSACRPEELITTSSTDTGCISAYTTVPTTVADTASCVTQLSNPAVSHLLPSSN</sequence>
<dbReference type="InterPro" id="IPR013211">
    <property type="entry name" value="LVIVD"/>
</dbReference>